<dbReference type="Gene3D" id="2.30.110.10">
    <property type="entry name" value="Electron Transport, Fmn-binding Protein, Chain A"/>
    <property type="match status" value="1"/>
</dbReference>
<dbReference type="PANTHER" id="PTHR35176:SF2">
    <property type="entry name" value="F420H(2)-DEPENDENT REDUCTASE RV1155"/>
    <property type="match status" value="1"/>
</dbReference>
<protein>
    <submittedName>
        <fullName evidence="3">PPOX class probable F420-dependent enzyme</fullName>
    </submittedName>
</protein>
<dbReference type="SUPFAM" id="SSF50475">
    <property type="entry name" value="FMN-binding split barrel"/>
    <property type="match status" value="1"/>
</dbReference>
<dbReference type="OrthoDB" id="1094370at2"/>
<gene>
    <name evidence="3" type="ORF">SAMN05216184_11586</name>
</gene>
<dbReference type="InterPro" id="IPR019920">
    <property type="entry name" value="F420-binding_dom_put"/>
</dbReference>
<sequence length="136" mass="15268">MDIGAALEFVRANPRGVLSTRRRSGDAQQSPVLAAVDDHGRVLVSTRETAVKVRNLRRTPRASLCQLSERFFGPWVQLTGTVEIVSLPEAMDLLVDYYRRVSGEHEDWDEYRAAMERERRCVIVLTPEEAGPTVSG</sequence>
<dbReference type="EMBL" id="UETB01000015">
    <property type="protein sequence ID" value="SSA46158.1"/>
    <property type="molecule type" value="Genomic_DNA"/>
</dbReference>
<keyword evidence="4" id="KW-1185">Reference proteome</keyword>
<evidence type="ECO:0000256" key="1">
    <source>
        <dbReference type="ARBA" id="ARBA00023002"/>
    </source>
</evidence>
<dbReference type="GO" id="GO:0005829">
    <property type="term" value="C:cytosol"/>
    <property type="evidence" value="ECO:0007669"/>
    <property type="project" value="TreeGrafter"/>
</dbReference>
<dbReference type="RefSeq" id="WP_110853522.1">
    <property type="nucleotide sequence ID" value="NZ_QKLZ01000015.1"/>
</dbReference>
<organism evidence="3 4">
    <name type="scientific">Georgenia satyanarayanai</name>
    <dbReference type="NCBI Taxonomy" id="860221"/>
    <lineage>
        <taxon>Bacteria</taxon>
        <taxon>Bacillati</taxon>
        <taxon>Actinomycetota</taxon>
        <taxon>Actinomycetes</taxon>
        <taxon>Micrococcales</taxon>
        <taxon>Bogoriellaceae</taxon>
        <taxon>Georgenia</taxon>
    </lineage>
</organism>
<dbReference type="GO" id="GO:0016627">
    <property type="term" value="F:oxidoreductase activity, acting on the CH-CH group of donors"/>
    <property type="evidence" value="ECO:0007669"/>
    <property type="project" value="TreeGrafter"/>
</dbReference>
<proteinExistence type="predicted"/>
<feature type="domain" description="Pyridoxamine 5'-phosphate oxidase N-terminal" evidence="2">
    <location>
        <begin position="6"/>
        <end position="130"/>
    </location>
</feature>
<dbReference type="InterPro" id="IPR011576">
    <property type="entry name" value="Pyridox_Oxase_N"/>
</dbReference>
<dbReference type="InterPro" id="IPR052019">
    <property type="entry name" value="F420H2_bilvrd_red/Heme_oxyg"/>
</dbReference>
<keyword evidence="1" id="KW-0560">Oxidoreductase</keyword>
<dbReference type="Pfam" id="PF01243">
    <property type="entry name" value="PNPOx_N"/>
    <property type="match status" value="1"/>
</dbReference>
<dbReference type="GO" id="GO:0070967">
    <property type="term" value="F:coenzyme F420 binding"/>
    <property type="evidence" value="ECO:0007669"/>
    <property type="project" value="TreeGrafter"/>
</dbReference>
<reference evidence="3 4" key="1">
    <citation type="submission" date="2016-10" db="EMBL/GenBank/DDBJ databases">
        <authorList>
            <person name="Cai Z."/>
        </authorList>
    </citation>
    <scope>NUCLEOTIDE SEQUENCE [LARGE SCALE GENOMIC DNA]</scope>
    <source>
        <strain evidence="3 4">CGMCC 1.10826</strain>
    </source>
</reference>
<dbReference type="PANTHER" id="PTHR35176">
    <property type="entry name" value="HEME OXYGENASE HI_0854-RELATED"/>
    <property type="match status" value="1"/>
</dbReference>
<dbReference type="AlphaFoldDB" id="A0A2Y9AS54"/>
<dbReference type="InterPro" id="IPR012349">
    <property type="entry name" value="Split_barrel_FMN-bd"/>
</dbReference>
<evidence type="ECO:0000313" key="4">
    <source>
        <dbReference type="Proteomes" id="UP000250222"/>
    </source>
</evidence>
<dbReference type="Proteomes" id="UP000250222">
    <property type="component" value="Unassembled WGS sequence"/>
</dbReference>
<dbReference type="NCBIfam" id="TIGR03618">
    <property type="entry name" value="Rv1155_F420"/>
    <property type="match status" value="1"/>
</dbReference>
<name>A0A2Y9AS54_9MICO</name>
<evidence type="ECO:0000313" key="3">
    <source>
        <dbReference type="EMBL" id="SSA46158.1"/>
    </source>
</evidence>
<accession>A0A2Y9AS54</accession>
<evidence type="ECO:0000259" key="2">
    <source>
        <dbReference type="Pfam" id="PF01243"/>
    </source>
</evidence>